<dbReference type="InterPro" id="IPR019193">
    <property type="entry name" value="UBQ-conj_enz_E2-bd_prot"/>
</dbReference>
<dbReference type="OrthoDB" id="781818at2759"/>
<dbReference type="GO" id="GO:0061630">
    <property type="term" value="F:ubiquitin protein ligase activity"/>
    <property type="evidence" value="ECO:0007669"/>
    <property type="project" value="TreeGrafter"/>
</dbReference>
<dbReference type="GO" id="GO:0006513">
    <property type="term" value="P:protein monoubiquitination"/>
    <property type="evidence" value="ECO:0007669"/>
    <property type="project" value="TreeGrafter"/>
</dbReference>
<evidence type="ECO:0000313" key="2">
    <source>
        <dbReference type="EMBL" id="PRQ47543.1"/>
    </source>
</evidence>
<keyword evidence="3" id="KW-1185">Reference proteome</keyword>
<dbReference type="GO" id="GO:0000151">
    <property type="term" value="C:ubiquitin ligase complex"/>
    <property type="evidence" value="ECO:0007669"/>
    <property type="project" value="TreeGrafter"/>
</dbReference>
<dbReference type="GO" id="GO:0043161">
    <property type="term" value="P:proteasome-mediated ubiquitin-dependent protein catabolic process"/>
    <property type="evidence" value="ECO:0007669"/>
    <property type="project" value="TreeGrafter"/>
</dbReference>
<sequence>MSLKPETTGETGIKWRFTWESQSHIPTLRLFLFDSSTNPSTQCHDLKVHLSLSDSLVLLTWTAAGAGEVSLRVPMPRVLLDDESPVSFKALDDHIEVKLSLLLPVDHSIVLNFDSILSLSEMRLNGDEENGAKPLSVDSDVKSLSSGGEVHFYCRSCSYKLTARPLRTFVEMPSVNWREVADNWFGNCCCSFGEVSERLVAGYANSYTSKIGVCLVSSTNITLCKDDLVECEFLESGVCERQDNESDASGECGPNESELAPRSNGGCNEILKSENKEKYIDADCKSDATKEQSNSEGVPHRGSESDCSVRLTSVAVCCDDMESHVQNYDGEGCRHHLSESSTEQNTEILKNHKSLLNGFLENIFMVRSSNLSVDVEWVEFFCPQCSSLLGAYPCDNGGRLIDGGVRLFKCSIATSLPVGGTRDVFRKYTLERMFANQLLECAKDQLSFRTVVRDLKQRSPMLQIVLINTNSWSSTGHCLATQGNTKSVPKIDLHPVIKVLFSECSSSTESQLRMLEDLITKDVAEEVFMLTHQIEELIKSLSARRDLFPPSYSSLEGLSLSSMPM</sequence>
<dbReference type="Gramene" id="PRQ47543">
    <property type="protein sequence ID" value="PRQ47543"/>
    <property type="gene ID" value="RchiOBHm_Chr2g0100811"/>
</dbReference>
<dbReference type="Pfam" id="PF09814">
    <property type="entry name" value="HECT_2"/>
    <property type="match status" value="1"/>
</dbReference>
<organism evidence="2 3">
    <name type="scientific">Rosa chinensis</name>
    <name type="common">China rose</name>
    <dbReference type="NCBI Taxonomy" id="74649"/>
    <lineage>
        <taxon>Eukaryota</taxon>
        <taxon>Viridiplantae</taxon>
        <taxon>Streptophyta</taxon>
        <taxon>Embryophyta</taxon>
        <taxon>Tracheophyta</taxon>
        <taxon>Spermatophyta</taxon>
        <taxon>Magnoliopsida</taxon>
        <taxon>eudicotyledons</taxon>
        <taxon>Gunneridae</taxon>
        <taxon>Pentapetalae</taxon>
        <taxon>rosids</taxon>
        <taxon>fabids</taxon>
        <taxon>Rosales</taxon>
        <taxon>Rosaceae</taxon>
        <taxon>Rosoideae</taxon>
        <taxon>Rosoideae incertae sedis</taxon>
        <taxon>Rosa</taxon>
    </lineage>
</organism>
<dbReference type="AlphaFoldDB" id="A0A2P6RMA1"/>
<dbReference type="GO" id="GO:0005829">
    <property type="term" value="C:cytosol"/>
    <property type="evidence" value="ECO:0007669"/>
    <property type="project" value="TreeGrafter"/>
</dbReference>
<proteinExistence type="predicted"/>
<protein>
    <submittedName>
        <fullName evidence="2">Putative ubiquitin-conjugating enzyme E2-binding protein</fullName>
    </submittedName>
</protein>
<evidence type="ECO:0000313" key="3">
    <source>
        <dbReference type="Proteomes" id="UP000238479"/>
    </source>
</evidence>
<name>A0A2P6RMA1_ROSCH</name>
<feature type="region of interest" description="Disordered" evidence="1">
    <location>
        <begin position="243"/>
        <end position="266"/>
    </location>
</feature>
<dbReference type="GO" id="GO:0005634">
    <property type="term" value="C:nucleus"/>
    <property type="evidence" value="ECO:0007669"/>
    <property type="project" value="TreeGrafter"/>
</dbReference>
<gene>
    <name evidence="2" type="ORF">RchiOBHm_Chr2g0100811</name>
</gene>
<dbReference type="Proteomes" id="UP000238479">
    <property type="component" value="Chromosome 2"/>
</dbReference>
<dbReference type="GO" id="GO:0030332">
    <property type="term" value="F:cyclin binding"/>
    <property type="evidence" value="ECO:0007669"/>
    <property type="project" value="TreeGrafter"/>
</dbReference>
<dbReference type="EMBL" id="PDCK01000040">
    <property type="protein sequence ID" value="PRQ47543.1"/>
    <property type="molecule type" value="Genomic_DNA"/>
</dbReference>
<dbReference type="PANTHER" id="PTHR31531">
    <property type="entry name" value="E3 UBIQUITIN-PROTEIN LIGASE E3D FAMILY MEMBER"/>
    <property type="match status" value="1"/>
</dbReference>
<dbReference type="PANTHER" id="PTHR31531:SF2">
    <property type="entry name" value="E3 UBIQUITIN-PROTEIN LIGASE E3D"/>
    <property type="match status" value="1"/>
</dbReference>
<comment type="caution">
    <text evidence="2">The sequence shown here is derived from an EMBL/GenBank/DDBJ whole genome shotgun (WGS) entry which is preliminary data.</text>
</comment>
<reference evidence="2 3" key="1">
    <citation type="journal article" date="2018" name="Nat. Genet.">
        <title>The Rosa genome provides new insights in the design of modern roses.</title>
        <authorList>
            <person name="Bendahmane M."/>
        </authorList>
    </citation>
    <scope>NUCLEOTIDE SEQUENCE [LARGE SCALE GENOMIC DNA]</scope>
    <source>
        <strain evidence="3">cv. Old Blush</strain>
    </source>
</reference>
<accession>A0A2P6RMA1</accession>
<dbReference type="STRING" id="74649.A0A2P6RMA1"/>
<dbReference type="GO" id="GO:0000209">
    <property type="term" value="P:protein polyubiquitination"/>
    <property type="evidence" value="ECO:0007669"/>
    <property type="project" value="TreeGrafter"/>
</dbReference>
<evidence type="ECO:0000256" key="1">
    <source>
        <dbReference type="SAM" id="MobiDB-lite"/>
    </source>
</evidence>
<dbReference type="OMA" id="FGNCCCS"/>
<dbReference type="GO" id="GO:0051865">
    <property type="term" value="P:protein autoubiquitination"/>
    <property type="evidence" value="ECO:0007669"/>
    <property type="project" value="TreeGrafter"/>
</dbReference>
<dbReference type="GO" id="GO:0031624">
    <property type="term" value="F:ubiquitin conjugating enzyme binding"/>
    <property type="evidence" value="ECO:0007669"/>
    <property type="project" value="TreeGrafter"/>
</dbReference>